<gene>
    <name evidence="2" type="ORF">ACOC_LOCUS4853</name>
</gene>
<reference evidence="2 3" key="2">
    <citation type="submission" date="2018-11" db="EMBL/GenBank/DDBJ databases">
        <authorList>
            <consortium name="Pathogen Informatics"/>
        </authorList>
    </citation>
    <scope>NUCLEOTIDE SEQUENCE [LARGE SCALE GENOMIC DNA]</scope>
    <source>
        <strain evidence="2 3">Costa Rica</strain>
    </source>
</reference>
<evidence type="ECO:0000313" key="3">
    <source>
        <dbReference type="Proteomes" id="UP000267027"/>
    </source>
</evidence>
<dbReference type="WBParaSite" id="ACOC_0000485201-mRNA-1">
    <property type="protein sequence ID" value="ACOC_0000485201-mRNA-1"/>
    <property type="gene ID" value="ACOC_0000485201"/>
</dbReference>
<proteinExistence type="predicted"/>
<keyword evidence="3" id="KW-1185">Reference proteome</keyword>
<dbReference type="EMBL" id="UYYA01003833">
    <property type="protein sequence ID" value="VDM56438.1"/>
    <property type="molecule type" value="Genomic_DNA"/>
</dbReference>
<sequence>MFVMWIILKLCLTVSQSGSMAERKEISTQGIIETVARHLKAGTVTTVRSILAHVTYTIRTTTADRRDVAIPIMDIHHHSTVTCLCI</sequence>
<evidence type="ECO:0000256" key="1">
    <source>
        <dbReference type="SAM" id="SignalP"/>
    </source>
</evidence>
<dbReference type="Proteomes" id="UP000267027">
    <property type="component" value="Unassembled WGS sequence"/>
</dbReference>
<keyword evidence="1" id="KW-0732">Signal</keyword>
<feature type="signal peptide" evidence="1">
    <location>
        <begin position="1"/>
        <end position="21"/>
    </location>
</feature>
<evidence type="ECO:0000313" key="4">
    <source>
        <dbReference type="WBParaSite" id="ACOC_0000485201-mRNA-1"/>
    </source>
</evidence>
<protein>
    <submittedName>
        <fullName evidence="4">Secreted protein</fullName>
    </submittedName>
</protein>
<organism evidence="4">
    <name type="scientific">Angiostrongylus costaricensis</name>
    <name type="common">Nematode worm</name>
    <dbReference type="NCBI Taxonomy" id="334426"/>
    <lineage>
        <taxon>Eukaryota</taxon>
        <taxon>Metazoa</taxon>
        <taxon>Ecdysozoa</taxon>
        <taxon>Nematoda</taxon>
        <taxon>Chromadorea</taxon>
        <taxon>Rhabditida</taxon>
        <taxon>Rhabditina</taxon>
        <taxon>Rhabditomorpha</taxon>
        <taxon>Strongyloidea</taxon>
        <taxon>Metastrongylidae</taxon>
        <taxon>Angiostrongylus</taxon>
    </lineage>
</organism>
<dbReference type="AlphaFoldDB" id="A0A0R3PK00"/>
<feature type="chain" id="PRO_5043130165" evidence="1">
    <location>
        <begin position="22"/>
        <end position="86"/>
    </location>
</feature>
<accession>A0A0R3PK00</accession>
<name>A0A0R3PK00_ANGCS</name>
<reference evidence="4" key="1">
    <citation type="submission" date="2017-02" db="UniProtKB">
        <authorList>
            <consortium name="WormBaseParasite"/>
        </authorList>
    </citation>
    <scope>IDENTIFICATION</scope>
</reference>
<evidence type="ECO:0000313" key="2">
    <source>
        <dbReference type="EMBL" id="VDM56438.1"/>
    </source>
</evidence>